<proteinExistence type="predicted"/>
<name>A0AAD1XZB6_EUPCR</name>
<protein>
    <submittedName>
        <fullName evidence="1">Uncharacterized protein</fullName>
    </submittedName>
</protein>
<dbReference type="AlphaFoldDB" id="A0AAD1XZB6"/>
<sequence>MEYWSRGMIEVRNKRNFLQNRVIRSLLTIITNLVNIKITKAWVSPKPHRTGAVCRPNKLFYQNFSSTGAYCA</sequence>
<reference evidence="1" key="1">
    <citation type="submission" date="2023-07" db="EMBL/GenBank/DDBJ databases">
        <authorList>
            <consortium name="AG Swart"/>
            <person name="Singh M."/>
            <person name="Singh A."/>
            <person name="Seah K."/>
            <person name="Emmerich C."/>
        </authorList>
    </citation>
    <scope>NUCLEOTIDE SEQUENCE</scope>
    <source>
        <strain evidence="1">DP1</strain>
    </source>
</reference>
<dbReference type="EMBL" id="CAMPGE010023646">
    <property type="protein sequence ID" value="CAI2381564.1"/>
    <property type="molecule type" value="Genomic_DNA"/>
</dbReference>
<organism evidence="1 2">
    <name type="scientific">Euplotes crassus</name>
    <dbReference type="NCBI Taxonomy" id="5936"/>
    <lineage>
        <taxon>Eukaryota</taxon>
        <taxon>Sar</taxon>
        <taxon>Alveolata</taxon>
        <taxon>Ciliophora</taxon>
        <taxon>Intramacronucleata</taxon>
        <taxon>Spirotrichea</taxon>
        <taxon>Hypotrichia</taxon>
        <taxon>Euplotida</taxon>
        <taxon>Euplotidae</taxon>
        <taxon>Moneuplotes</taxon>
    </lineage>
</organism>
<keyword evidence="2" id="KW-1185">Reference proteome</keyword>
<evidence type="ECO:0000313" key="1">
    <source>
        <dbReference type="EMBL" id="CAI2381564.1"/>
    </source>
</evidence>
<gene>
    <name evidence="1" type="ORF">ECRASSUSDP1_LOCUS23020</name>
</gene>
<dbReference type="Proteomes" id="UP001295684">
    <property type="component" value="Unassembled WGS sequence"/>
</dbReference>
<evidence type="ECO:0000313" key="2">
    <source>
        <dbReference type="Proteomes" id="UP001295684"/>
    </source>
</evidence>
<accession>A0AAD1XZB6</accession>
<comment type="caution">
    <text evidence="1">The sequence shown here is derived from an EMBL/GenBank/DDBJ whole genome shotgun (WGS) entry which is preliminary data.</text>
</comment>